<comment type="subcellular location">
    <subcellularLocation>
        <location evidence="1">Cell envelope</location>
    </subcellularLocation>
</comment>
<dbReference type="Pfam" id="PF25885">
    <property type="entry name" value="HH_EMRA"/>
    <property type="match status" value="1"/>
</dbReference>
<name>A0ABV7ETJ8_9GAMM</name>
<dbReference type="Proteomes" id="UP001595462">
    <property type="component" value="Unassembled WGS sequence"/>
</dbReference>
<organism evidence="5 6">
    <name type="scientific">Salinisphaera aquimarina</name>
    <dbReference type="NCBI Taxonomy" id="2094031"/>
    <lineage>
        <taxon>Bacteria</taxon>
        <taxon>Pseudomonadati</taxon>
        <taxon>Pseudomonadota</taxon>
        <taxon>Gammaproteobacteria</taxon>
        <taxon>Salinisphaerales</taxon>
        <taxon>Salinisphaeraceae</taxon>
        <taxon>Salinisphaera</taxon>
    </lineage>
</organism>
<dbReference type="InterPro" id="IPR058633">
    <property type="entry name" value="EmrA/FarA_HH"/>
</dbReference>
<protein>
    <submittedName>
        <fullName evidence="5">Efflux RND transporter periplasmic adaptor subunit</fullName>
    </submittedName>
</protein>
<reference evidence="6" key="1">
    <citation type="journal article" date="2019" name="Int. J. Syst. Evol. Microbiol.">
        <title>The Global Catalogue of Microorganisms (GCM) 10K type strain sequencing project: providing services to taxonomists for standard genome sequencing and annotation.</title>
        <authorList>
            <consortium name="The Broad Institute Genomics Platform"/>
            <consortium name="The Broad Institute Genome Sequencing Center for Infectious Disease"/>
            <person name="Wu L."/>
            <person name="Ma J."/>
        </authorList>
    </citation>
    <scope>NUCLEOTIDE SEQUENCE [LARGE SCALE GENOMIC DNA]</scope>
    <source>
        <strain evidence="6">KCTC 52640</strain>
    </source>
</reference>
<feature type="domain" description="Multidrug export protein EmrA/FarA alpha-helical hairpin" evidence="4">
    <location>
        <begin position="99"/>
        <end position="219"/>
    </location>
</feature>
<keyword evidence="6" id="KW-1185">Reference proteome</keyword>
<feature type="region of interest" description="Disordered" evidence="2">
    <location>
        <begin position="390"/>
        <end position="414"/>
    </location>
</feature>
<dbReference type="PANTHER" id="PTHR30386:SF19">
    <property type="entry name" value="MULTIDRUG EXPORT PROTEIN EMRA-RELATED"/>
    <property type="match status" value="1"/>
</dbReference>
<feature type="compositionally biased region" description="Polar residues" evidence="2">
    <location>
        <begin position="400"/>
        <end position="414"/>
    </location>
</feature>
<evidence type="ECO:0000256" key="3">
    <source>
        <dbReference type="SAM" id="Phobius"/>
    </source>
</evidence>
<keyword evidence="3" id="KW-1133">Transmembrane helix</keyword>
<sequence length="414" mass="45538">MADSPASSPAAGEPAAKPRKNGRRKWYLIGLAAVFLIIAVAYGLYYFLVAQFYAETNDAYVHGNRIMLTPQRAGTVTAIHADDTDRVHAGDTVIELDDTDVDNRLVQASAALAAAVRDVHQLFAQAGEQEATIKLRETELDQARRDYQRDSRLLKVHATTQQSFEHSRSAYNQAQSQLNAARSRLNEIKAQKDGTTLRDHPRVQQAASALRAAYLDVRRSRVPAPVGGYIAQRDVQLGQKVDPSKPMLSIVPVDQVWINANFKETQLAAMRIGQPARVTADFYGDDVVYHGHVAGLSPGTGAAFELLPPQNASGNWIKIVRRLPVRIVLDTDDLEKHPLRLGLSMDVSVDLHDTSGKQLAAEAPKKARYQTDVYRQREDGAQRIIDRIIAVNDGDPDTQPEASNATIGRLSPQS</sequence>
<proteinExistence type="predicted"/>
<evidence type="ECO:0000256" key="1">
    <source>
        <dbReference type="ARBA" id="ARBA00004196"/>
    </source>
</evidence>
<keyword evidence="3" id="KW-0812">Transmembrane</keyword>
<keyword evidence="3" id="KW-0472">Membrane</keyword>
<comment type="caution">
    <text evidence="5">The sequence shown here is derived from an EMBL/GenBank/DDBJ whole genome shotgun (WGS) entry which is preliminary data.</text>
</comment>
<dbReference type="EMBL" id="JBHRSS010000010">
    <property type="protein sequence ID" value="MFC3106102.1"/>
    <property type="molecule type" value="Genomic_DNA"/>
</dbReference>
<accession>A0ABV7ETJ8</accession>
<gene>
    <name evidence="5" type="ORF">ACFOSU_19700</name>
</gene>
<evidence type="ECO:0000256" key="2">
    <source>
        <dbReference type="SAM" id="MobiDB-lite"/>
    </source>
</evidence>
<dbReference type="RefSeq" id="WP_380691690.1">
    <property type="nucleotide sequence ID" value="NZ_JBHRSS010000010.1"/>
</dbReference>
<dbReference type="Gene3D" id="2.40.50.100">
    <property type="match status" value="1"/>
</dbReference>
<dbReference type="PANTHER" id="PTHR30386">
    <property type="entry name" value="MEMBRANE FUSION SUBUNIT OF EMRAB-TOLC MULTIDRUG EFFLUX PUMP"/>
    <property type="match status" value="1"/>
</dbReference>
<evidence type="ECO:0000313" key="5">
    <source>
        <dbReference type="EMBL" id="MFC3106102.1"/>
    </source>
</evidence>
<dbReference type="InterPro" id="IPR050739">
    <property type="entry name" value="MFP"/>
</dbReference>
<feature type="transmembrane region" description="Helical" evidence="3">
    <location>
        <begin position="26"/>
        <end position="48"/>
    </location>
</feature>
<evidence type="ECO:0000259" key="4">
    <source>
        <dbReference type="Pfam" id="PF25885"/>
    </source>
</evidence>
<dbReference type="SUPFAM" id="SSF111369">
    <property type="entry name" value="HlyD-like secretion proteins"/>
    <property type="match status" value="2"/>
</dbReference>
<evidence type="ECO:0000313" key="6">
    <source>
        <dbReference type="Proteomes" id="UP001595462"/>
    </source>
</evidence>
<dbReference type="Gene3D" id="2.40.30.170">
    <property type="match status" value="1"/>
</dbReference>